<protein>
    <recommendedName>
        <fullName evidence="1">Glyoxalase/fosfomycin resistance/dioxygenase domain-containing protein</fullName>
    </recommendedName>
</protein>
<dbReference type="InterPro" id="IPR029068">
    <property type="entry name" value="Glyas_Bleomycin-R_OHBP_Dase"/>
</dbReference>
<dbReference type="Pfam" id="PF00903">
    <property type="entry name" value="Glyoxalase"/>
    <property type="match status" value="1"/>
</dbReference>
<comment type="caution">
    <text evidence="2">The sequence shown here is derived from an EMBL/GenBank/DDBJ whole genome shotgun (WGS) entry which is preliminary data.</text>
</comment>
<evidence type="ECO:0000313" key="3">
    <source>
        <dbReference type="EMBL" id="MCH6264897.1"/>
    </source>
</evidence>
<evidence type="ECO:0000313" key="2">
    <source>
        <dbReference type="EMBL" id="MBS4186382.1"/>
    </source>
</evidence>
<proteinExistence type="predicted"/>
<dbReference type="SUPFAM" id="SSF54593">
    <property type="entry name" value="Glyoxalase/Bleomycin resistance protein/Dihydroxybiphenyl dioxygenase"/>
    <property type="match status" value="1"/>
</dbReference>
<dbReference type="EMBL" id="JAGYPE020000005">
    <property type="protein sequence ID" value="MCH6264897.1"/>
    <property type="molecule type" value="Genomic_DNA"/>
</dbReference>
<reference evidence="2" key="1">
    <citation type="submission" date="2021-05" db="EMBL/GenBank/DDBJ databases">
        <title>Novel Bacillus species.</title>
        <authorList>
            <person name="Liu G."/>
        </authorList>
    </citation>
    <scope>NUCLEOTIDE SEQUENCE</scope>
    <source>
        <strain evidence="2 4">FJAT-50051</strain>
    </source>
</reference>
<dbReference type="AlphaFoldDB" id="A0A942YC36"/>
<keyword evidence="4" id="KW-1185">Reference proteome</keyword>
<organism evidence="2">
    <name type="scientific">Neobacillus citreus</name>
    <dbReference type="NCBI Taxonomy" id="2833578"/>
    <lineage>
        <taxon>Bacteria</taxon>
        <taxon>Bacillati</taxon>
        <taxon>Bacillota</taxon>
        <taxon>Bacilli</taxon>
        <taxon>Bacillales</taxon>
        <taxon>Bacillaceae</taxon>
        <taxon>Neobacillus</taxon>
    </lineage>
</organism>
<evidence type="ECO:0000313" key="4">
    <source>
        <dbReference type="Proteomes" id="UP000677265"/>
    </source>
</evidence>
<dbReference type="RefSeq" id="WP_213146198.1">
    <property type="nucleotide sequence ID" value="NZ_JAGYPE020000005.1"/>
</dbReference>
<dbReference type="InterPro" id="IPR004360">
    <property type="entry name" value="Glyas_Fos-R_dOase_dom"/>
</dbReference>
<feature type="domain" description="Glyoxalase/fosfomycin resistance/dioxygenase" evidence="1">
    <location>
        <begin position="7"/>
        <end position="93"/>
    </location>
</feature>
<name>A0A942YC36_9BACI</name>
<dbReference type="Proteomes" id="UP000677265">
    <property type="component" value="Unassembled WGS sequence"/>
</dbReference>
<evidence type="ECO:0000259" key="1">
    <source>
        <dbReference type="Pfam" id="PF00903"/>
    </source>
</evidence>
<dbReference type="EMBL" id="JAGYPE010000007">
    <property type="protein sequence ID" value="MBS4186382.1"/>
    <property type="molecule type" value="Genomic_DNA"/>
</dbReference>
<sequence>MNFKSPQINLYVDNLEKSKGFYQKLGFTQTFVAEIDGKPVHYELLLDGFKLGIASKESAKEIHGLNPGQNRGCEIVVWTEDTDSAIQYLIENGATRLSHPHNFLNDLRSGWYKTLMETPFKSFVKDKNKFLQLKGALVD</sequence>
<accession>A0A942YC36</accession>
<gene>
    <name evidence="3" type="ORF">KHB02_005090</name>
    <name evidence="2" type="ORF">KHB02_33985</name>
</gene>
<dbReference type="Gene3D" id="3.10.180.10">
    <property type="entry name" value="2,3-Dihydroxybiphenyl 1,2-Dioxygenase, domain 1"/>
    <property type="match status" value="1"/>
</dbReference>